<name>A0A091NKZ7_APAVI</name>
<organism evidence="1 2">
    <name type="scientific">Apaloderma vittatum</name>
    <name type="common">Bar-tailed trogon</name>
    <dbReference type="NCBI Taxonomy" id="57397"/>
    <lineage>
        <taxon>Eukaryota</taxon>
        <taxon>Metazoa</taxon>
        <taxon>Chordata</taxon>
        <taxon>Craniata</taxon>
        <taxon>Vertebrata</taxon>
        <taxon>Euteleostomi</taxon>
        <taxon>Archelosauria</taxon>
        <taxon>Archosauria</taxon>
        <taxon>Dinosauria</taxon>
        <taxon>Saurischia</taxon>
        <taxon>Theropoda</taxon>
        <taxon>Coelurosauria</taxon>
        <taxon>Aves</taxon>
        <taxon>Neognathae</taxon>
        <taxon>Neoaves</taxon>
        <taxon>Telluraves</taxon>
        <taxon>Coraciimorphae</taxon>
        <taxon>Trogoniformes</taxon>
        <taxon>Trogonidae</taxon>
        <taxon>Apaloderma</taxon>
    </lineage>
</organism>
<sequence>NGLRLHQGRFRLDIREKFLTERVVKHLNRLPREAVESPALGVFKKCVDMAL</sequence>
<feature type="non-terminal residue" evidence="1">
    <location>
        <position position="51"/>
    </location>
</feature>
<evidence type="ECO:0000313" key="1">
    <source>
        <dbReference type="EMBL" id="KFP89722.1"/>
    </source>
</evidence>
<keyword evidence="2" id="KW-1185">Reference proteome</keyword>
<dbReference type="Proteomes" id="UP000054244">
    <property type="component" value="Unassembled WGS sequence"/>
</dbReference>
<gene>
    <name evidence="1" type="ORF">N311_04620</name>
</gene>
<reference evidence="1 2" key="1">
    <citation type="submission" date="2014-04" db="EMBL/GenBank/DDBJ databases">
        <title>Genome evolution of avian class.</title>
        <authorList>
            <person name="Zhang G."/>
            <person name="Li C."/>
        </authorList>
    </citation>
    <scope>NUCLEOTIDE SEQUENCE [LARGE SCALE GENOMIC DNA]</scope>
    <source>
        <strain evidence="1">BGI_N311</strain>
    </source>
</reference>
<dbReference type="EMBL" id="KL385323">
    <property type="protein sequence ID" value="KFP89722.1"/>
    <property type="molecule type" value="Genomic_DNA"/>
</dbReference>
<accession>A0A091NKZ7</accession>
<evidence type="ECO:0000313" key="2">
    <source>
        <dbReference type="Proteomes" id="UP000054244"/>
    </source>
</evidence>
<dbReference type="AlphaFoldDB" id="A0A091NKZ7"/>
<proteinExistence type="predicted"/>
<feature type="non-terminal residue" evidence="1">
    <location>
        <position position="1"/>
    </location>
</feature>
<protein>
    <submittedName>
        <fullName evidence="1">Uncharacterized protein</fullName>
    </submittedName>
</protein>